<accession>A0A9P4N5A7</accession>
<evidence type="ECO:0000313" key="2">
    <source>
        <dbReference type="Proteomes" id="UP000800093"/>
    </source>
</evidence>
<dbReference type="EMBL" id="ML986717">
    <property type="protein sequence ID" value="KAF2259211.1"/>
    <property type="molecule type" value="Genomic_DNA"/>
</dbReference>
<dbReference type="Gene3D" id="1.25.40.10">
    <property type="entry name" value="Tetratricopeptide repeat domain"/>
    <property type="match status" value="1"/>
</dbReference>
<gene>
    <name evidence="1" type="ORF">CC78DRAFT_81187</name>
</gene>
<comment type="caution">
    <text evidence="1">The sequence shown here is derived from an EMBL/GenBank/DDBJ whole genome shotgun (WGS) entry which is preliminary data.</text>
</comment>
<evidence type="ECO:0000313" key="1">
    <source>
        <dbReference type="EMBL" id="KAF2259211.1"/>
    </source>
</evidence>
<dbReference type="InterPro" id="IPR011990">
    <property type="entry name" value="TPR-like_helical_dom_sf"/>
</dbReference>
<organism evidence="1 2">
    <name type="scientific">Lojkania enalia</name>
    <dbReference type="NCBI Taxonomy" id="147567"/>
    <lineage>
        <taxon>Eukaryota</taxon>
        <taxon>Fungi</taxon>
        <taxon>Dikarya</taxon>
        <taxon>Ascomycota</taxon>
        <taxon>Pezizomycotina</taxon>
        <taxon>Dothideomycetes</taxon>
        <taxon>Pleosporomycetidae</taxon>
        <taxon>Pleosporales</taxon>
        <taxon>Pleosporales incertae sedis</taxon>
        <taxon>Lojkania</taxon>
    </lineage>
</organism>
<sequence length="401" mass="45982">MISAFSIHAGLRLTSTETINNLYILGRIYWIREEFTKAIEYASKSHNAAVESLGIDDDDTVKARLLLENICRRQRDFKYLINFRKDVLQRYNSAFGPLDARTLNVQNELLLAYHEAGEFAQSLDLGEELLRHLGDAGVEDNRLKYAKRKQGMGLAIVWKLRDGRGLEPPRSDLARAIYLLEDALHMDESQGVEDPKVILQQLRMLRDLYIIIKDWMKALDRGRLAVRKSVELHGAYSKDALDDRDELLQLELHRGYTREVFDVALDIYHNCVAIHGYDSDRTLVAVMGLHKLLNDIGAGEEDRINVFNLLWTTFLNIETLGGRKQRLEREIILPALEELEASAPPSEKCRMKEIKDLHILINETSPEENHDTTMKRCSIWLKSFRPEGLRNGVVGNSESTI</sequence>
<keyword evidence="2" id="KW-1185">Reference proteome</keyword>
<proteinExistence type="predicted"/>
<dbReference type="AlphaFoldDB" id="A0A9P4N5A7"/>
<protein>
    <submittedName>
        <fullName evidence="1">Uncharacterized protein</fullName>
    </submittedName>
</protein>
<dbReference type="Proteomes" id="UP000800093">
    <property type="component" value="Unassembled WGS sequence"/>
</dbReference>
<name>A0A9P4N5A7_9PLEO</name>
<reference evidence="2" key="1">
    <citation type="journal article" date="2020" name="Stud. Mycol.">
        <title>101 Dothideomycetes genomes: A test case for predicting lifestyles and emergence of pathogens.</title>
        <authorList>
            <person name="Haridas S."/>
            <person name="Albert R."/>
            <person name="Binder M."/>
            <person name="Bloem J."/>
            <person name="LaButti K."/>
            <person name="Salamov A."/>
            <person name="Andreopoulos B."/>
            <person name="Baker S."/>
            <person name="Barry K."/>
            <person name="Bills G."/>
            <person name="Bluhm B."/>
            <person name="Cannon C."/>
            <person name="Castanera R."/>
            <person name="Culley D."/>
            <person name="Daum C."/>
            <person name="Ezra D."/>
            <person name="Gonzalez J."/>
            <person name="Henrissat B."/>
            <person name="Kuo A."/>
            <person name="Liang C."/>
            <person name="Lipzen A."/>
            <person name="Lutzoni F."/>
            <person name="Magnuson J."/>
            <person name="Mondo S."/>
            <person name="Nolan M."/>
            <person name="Ohm R."/>
            <person name="Pangilinan J."/>
            <person name="Park H.-J."/>
            <person name="Ramirez L."/>
            <person name="Alfaro M."/>
            <person name="Sun H."/>
            <person name="Tritt A."/>
            <person name="Yoshinaga Y."/>
            <person name="Zwiers L.-H."/>
            <person name="Turgeon B."/>
            <person name="Goodwin S."/>
            <person name="Spatafora J."/>
            <person name="Crous P."/>
            <person name="Grigoriev I."/>
        </authorList>
    </citation>
    <scope>NUCLEOTIDE SEQUENCE [LARGE SCALE GENOMIC DNA]</scope>
    <source>
        <strain evidence="2">CBS 304.66</strain>
    </source>
</reference>